<dbReference type="Gene3D" id="3.40.190.10">
    <property type="entry name" value="Periplasmic binding protein-like II"/>
    <property type="match status" value="1"/>
</dbReference>
<dbReference type="OMA" id="WLAIFLC"/>
<organism evidence="10 11">
    <name type="scientific">Zootermopsis nevadensis</name>
    <name type="common">Dampwood termite</name>
    <dbReference type="NCBI Taxonomy" id="136037"/>
    <lineage>
        <taxon>Eukaryota</taxon>
        <taxon>Metazoa</taxon>
        <taxon>Ecdysozoa</taxon>
        <taxon>Arthropoda</taxon>
        <taxon>Hexapoda</taxon>
        <taxon>Insecta</taxon>
        <taxon>Pterygota</taxon>
        <taxon>Neoptera</taxon>
        <taxon>Polyneoptera</taxon>
        <taxon>Dictyoptera</taxon>
        <taxon>Blattodea</taxon>
        <taxon>Blattoidea</taxon>
        <taxon>Termitoidae</taxon>
        <taxon>Termopsidae</taxon>
        <taxon>Zootermopsis</taxon>
    </lineage>
</organism>
<keyword evidence="9" id="KW-0732">Signal</keyword>
<dbReference type="PANTHER" id="PTHR42643">
    <property type="entry name" value="IONOTROPIC RECEPTOR 20A-RELATED"/>
    <property type="match status" value="1"/>
</dbReference>
<feature type="signal peptide" evidence="9">
    <location>
        <begin position="1"/>
        <end position="25"/>
    </location>
</feature>
<evidence type="ECO:0000256" key="3">
    <source>
        <dbReference type="ARBA" id="ARBA00022692"/>
    </source>
</evidence>
<dbReference type="FunCoup" id="A0A067RQK7">
    <property type="interactions" value="127"/>
</dbReference>
<keyword evidence="3 8" id="KW-0812">Transmembrane</keyword>
<evidence type="ECO:0000256" key="9">
    <source>
        <dbReference type="SAM" id="SignalP"/>
    </source>
</evidence>
<keyword evidence="7" id="KW-0325">Glycoprotein</keyword>
<feature type="transmembrane region" description="Helical" evidence="8">
    <location>
        <begin position="632"/>
        <end position="655"/>
    </location>
</feature>
<name>A0A067RQK7_ZOONE</name>
<feature type="transmembrane region" description="Helical" evidence="8">
    <location>
        <begin position="439"/>
        <end position="460"/>
    </location>
</feature>
<dbReference type="Proteomes" id="UP000027135">
    <property type="component" value="Unassembled WGS sequence"/>
</dbReference>
<evidence type="ECO:0000256" key="2">
    <source>
        <dbReference type="ARBA" id="ARBA00022475"/>
    </source>
</evidence>
<keyword evidence="4 8" id="KW-1133">Transmembrane helix</keyword>
<dbReference type="GO" id="GO:0005886">
    <property type="term" value="C:plasma membrane"/>
    <property type="evidence" value="ECO:0007669"/>
    <property type="project" value="UniProtKB-SubCell"/>
</dbReference>
<accession>A0A067RQK7</accession>
<keyword evidence="5 8" id="KW-0472">Membrane</keyword>
<feature type="transmembrane region" description="Helical" evidence="8">
    <location>
        <begin position="409"/>
        <end position="427"/>
    </location>
</feature>
<feature type="transmembrane region" description="Helical" evidence="8">
    <location>
        <begin position="380"/>
        <end position="397"/>
    </location>
</feature>
<evidence type="ECO:0000313" key="10">
    <source>
        <dbReference type="EMBL" id="KDR22029.1"/>
    </source>
</evidence>
<dbReference type="SUPFAM" id="SSF53850">
    <property type="entry name" value="Periplasmic binding protein-like II"/>
    <property type="match status" value="1"/>
</dbReference>
<dbReference type="EMBL" id="KK852527">
    <property type="protein sequence ID" value="KDR22029.1"/>
    <property type="molecule type" value="Genomic_DNA"/>
</dbReference>
<dbReference type="InParanoid" id="A0A067RQK7"/>
<evidence type="ECO:0000256" key="8">
    <source>
        <dbReference type="SAM" id="Phobius"/>
    </source>
</evidence>
<evidence type="ECO:0000256" key="4">
    <source>
        <dbReference type="ARBA" id="ARBA00022989"/>
    </source>
</evidence>
<sequence>MNVVQKVLLTVLLCDFYHFCLPCLGHTHSFRELYVNNRTDEREQNTDDKSFCCLVTCFFTDAQYITLITIVNLKEPEVVTEISTELIALFHHRVQMPVMTFYGTTDATIHAVNVLSDSRRDVLFITENIASVGQYLDEDRDNKTRWHATDNLFIGLVTTSNRQLHLSDYEMKYRELFQRIWTRYNVLNILFLDSRISPRFWHGTGTSIVTFNPFLKNGNVRGMVQAYNITDANTVCQRFERKLDDLHGYPLRVTMFGSYPYAPRIYSGPTTSQKYGGVDGNVLNVVTQLMNFTPVLHRPKDKIKFGFRTKDGTFVGSLGDIVYGKSDIAFNSHYIKNYDDAQIQFITPPIMYDGIVILVPKSQLIPGWMDLFECFHLTELLFILTFYVISVCFGTFVKRYLGTEINIYEISRIAICILKMFLTVPIVGTRELTSFSERVFASSCLLFGVLMVTAIQVTLVTEISSPNYYPDIDTLEQLAESGLPIATSYQNLLDTFSDTENPTMIRLAKNVRFVSDSFSIKERIAYKMDYAAITSLSNVPYFLSHYIGPSDNPLLHAVEEKPRGYFLSYVVPKYSPYLRRINILTATLTESGVVGKWEADEVLENQIIQRHDHTHIEKSTLHAYSMNDLQTAFFVLVFGLSCGSVVFVAEIVVAFKLFSWK</sequence>
<reference evidence="10 11" key="1">
    <citation type="journal article" date="2014" name="Nat. Commun.">
        <title>Molecular traces of alternative social organization in a termite genome.</title>
        <authorList>
            <person name="Terrapon N."/>
            <person name="Li C."/>
            <person name="Robertson H.M."/>
            <person name="Ji L."/>
            <person name="Meng X."/>
            <person name="Booth W."/>
            <person name="Chen Z."/>
            <person name="Childers C.P."/>
            <person name="Glastad K.M."/>
            <person name="Gokhale K."/>
            <person name="Gowin J."/>
            <person name="Gronenberg W."/>
            <person name="Hermansen R.A."/>
            <person name="Hu H."/>
            <person name="Hunt B.G."/>
            <person name="Huylmans A.K."/>
            <person name="Khalil S.M."/>
            <person name="Mitchell R.D."/>
            <person name="Munoz-Torres M.C."/>
            <person name="Mustard J.A."/>
            <person name="Pan H."/>
            <person name="Reese J.T."/>
            <person name="Scharf M.E."/>
            <person name="Sun F."/>
            <person name="Vogel H."/>
            <person name="Xiao J."/>
            <person name="Yang W."/>
            <person name="Yang Z."/>
            <person name="Yang Z."/>
            <person name="Zhou J."/>
            <person name="Zhu J."/>
            <person name="Brent C.S."/>
            <person name="Elsik C.G."/>
            <person name="Goodisman M.A."/>
            <person name="Liberles D.A."/>
            <person name="Roe R.M."/>
            <person name="Vargo E.L."/>
            <person name="Vilcinskas A."/>
            <person name="Wang J."/>
            <person name="Bornberg-Bauer E."/>
            <person name="Korb J."/>
            <person name="Zhang G."/>
            <person name="Liebig J."/>
        </authorList>
    </citation>
    <scope>NUCLEOTIDE SEQUENCE [LARGE SCALE GENOMIC DNA]</scope>
    <source>
        <tissue evidence="10">Whole organism</tissue>
    </source>
</reference>
<dbReference type="AlphaFoldDB" id="A0A067RQK7"/>
<proteinExistence type="predicted"/>
<dbReference type="eggNOG" id="ENOG502S09N">
    <property type="taxonomic scope" value="Eukaryota"/>
</dbReference>
<evidence type="ECO:0000313" key="11">
    <source>
        <dbReference type="Proteomes" id="UP000027135"/>
    </source>
</evidence>
<feature type="chain" id="PRO_5001645432" description="Ionotropic glutamate receptor C-terminal domain-containing protein" evidence="9">
    <location>
        <begin position="26"/>
        <end position="661"/>
    </location>
</feature>
<keyword evidence="6" id="KW-0675">Receptor</keyword>
<evidence type="ECO:0000256" key="7">
    <source>
        <dbReference type="ARBA" id="ARBA00023180"/>
    </source>
</evidence>
<gene>
    <name evidence="10" type="ORF">L798_03053</name>
</gene>
<keyword evidence="2" id="KW-1003">Cell membrane</keyword>
<evidence type="ECO:0000256" key="6">
    <source>
        <dbReference type="ARBA" id="ARBA00023170"/>
    </source>
</evidence>
<protein>
    <recommendedName>
        <fullName evidence="12">Ionotropic glutamate receptor C-terminal domain-containing protein</fullName>
    </recommendedName>
</protein>
<comment type="subcellular location">
    <subcellularLocation>
        <location evidence="1">Cell membrane</location>
        <topology evidence="1">Multi-pass membrane protein</topology>
    </subcellularLocation>
</comment>
<evidence type="ECO:0000256" key="5">
    <source>
        <dbReference type="ARBA" id="ARBA00023136"/>
    </source>
</evidence>
<dbReference type="PANTHER" id="PTHR42643:SF38">
    <property type="entry name" value="IONOTROPIC RECEPTOR 100A"/>
    <property type="match status" value="1"/>
</dbReference>
<evidence type="ECO:0008006" key="12">
    <source>
        <dbReference type="Google" id="ProtNLM"/>
    </source>
</evidence>
<evidence type="ECO:0000256" key="1">
    <source>
        <dbReference type="ARBA" id="ARBA00004651"/>
    </source>
</evidence>
<dbReference type="InterPro" id="IPR052192">
    <property type="entry name" value="Insect_Ionotropic_Sensory_Rcpt"/>
</dbReference>
<keyword evidence="11" id="KW-1185">Reference proteome</keyword>